<evidence type="ECO:0000313" key="2">
    <source>
        <dbReference type="EMBL" id="PNU03647.1"/>
    </source>
</evidence>
<name>A0A2K2FXX4_9SPHN</name>
<accession>A0A2K2FXX4</accession>
<gene>
    <name evidence="2" type="ORF">A8V01_22955</name>
</gene>
<reference evidence="2 3" key="1">
    <citation type="submission" date="2016-05" db="EMBL/GenBank/DDBJ databases">
        <title>Complete genome sequence of Novosphingobium guangzhouense SA925(T).</title>
        <authorList>
            <person name="Sha S."/>
        </authorList>
    </citation>
    <scope>NUCLEOTIDE SEQUENCE [LARGE SCALE GENOMIC DNA]</scope>
    <source>
        <strain evidence="2 3">SA925</strain>
    </source>
</reference>
<keyword evidence="3" id="KW-1185">Reference proteome</keyword>
<comment type="caution">
    <text evidence="2">The sequence shown here is derived from an EMBL/GenBank/DDBJ whole genome shotgun (WGS) entry which is preliminary data.</text>
</comment>
<feature type="region of interest" description="Disordered" evidence="1">
    <location>
        <begin position="1"/>
        <end position="22"/>
    </location>
</feature>
<feature type="compositionally biased region" description="Basic and acidic residues" evidence="1">
    <location>
        <begin position="9"/>
        <end position="22"/>
    </location>
</feature>
<evidence type="ECO:0000313" key="3">
    <source>
        <dbReference type="Proteomes" id="UP000236327"/>
    </source>
</evidence>
<dbReference type="EMBL" id="LYMM01000046">
    <property type="protein sequence ID" value="PNU03647.1"/>
    <property type="molecule type" value="Genomic_DNA"/>
</dbReference>
<evidence type="ECO:0000256" key="1">
    <source>
        <dbReference type="SAM" id="MobiDB-lite"/>
    </source>
</evidence>
<dbReference type="AlphaFoldDB" id="A0A2K2FXX4"/>
<protein>
    <submittedName>
        <fullName evidence="2">Uncharacterized protein</fullName>
    </submittedName>
</protein>
<proteinExistence type="predicted"/>
<sequence>MKVMSARFAPDHQHDDKRQTTLELTEKSVGNALRRFRHLEMMTTRAPAWYLDNVGRRGQMPNEAQVRSR</sequence>
<dbReference type="Proteomes" id="UP000236327">
    <property type="component" value="Unassembled WGS sequence"/>
</dbReference>
<organism evidence="2 3">
    <name type="scientific">Novosphingobium guangzhouense</name>
    <dbReference type="NCBI Taxonomy" id="1850347"/>
    <lineage>
        <taxon>Bacteria</taxon>
        <taxon>Pseudomonadati</taxon>
        <taxon>Pseudomonadota</taxon>
        <taxon>Alphaproteobacteria</taxon>
        <taxon>Sphingomonadales</taxon>
        <taxon>Sphingomonadaceae</taxon>
        <taxon>Novosphingobium</taxon>
    </lineage>
</organism>